<reference evidence="1" key="1">
    <citation type="submission" date="2020-08" db="EMBL/GenBank/DDBJ databases">
        <title>Plant Genome Project.</title>
        <authorList>
            <person name="Zhang R.-G."/>
        </authorList>
    </citation>
    <scope>NUCLEOTIDE SEQUENCE</scope>
    <source>
        <strain evidence="1">WSP0</strain>
        <tissue evidence="1">Leaf</tissue>
    </source>
</reference>
<evidence type="ECO:0000313" key="2">
    <source>
        <dbReference type="Proteomes" id="UP000823749"/>
    </source>
</evidence>
<organism evidence="1 2">
    <name type="scientific">Rhododendron griersonianum</name>
    <dbReference type="NCBI Taxonomy" id="479676"/>
    <lineage>
        <taxon>Eukaryota</taxon>
        <taxon>Viridiplantae</taxon>
        <taxon>Streptophyta</taxon>
        <taxon>Embryophyta</taxon>
        <taxon>Tracheophyta</taxon>
        <taxon>Spermatophyta</taxon>
        <taxon>Magnoliopsida</taxon>
        <taxon>eudicotyledons</taxon>
        <taxon>Gunneridae</taxon>
        <taxon>Pentapetalae</taxon>
        <taxon>asterids</taxon>
        <taxon>Ericales</taxon>
        <taxon>Ericaceae</taxon>
        <taxon>Ericoideae</taxon>
        <taxon>Rhodoreae</taxon>
        <taxon>Rhododendron</taxon>
    </lineage>
</organism>
<keyword evidence="2" id="KW-1185">Reference proteome</keyword>
<name>A0AAV6LM55_9ERIC</name>
<evidence type="ECO:0000313" key="1">
    <source>
        <dbReference type="EMBL" id="KAG5565805.1"/>
    </source>
</evidence>
<gene>
    <name evidence="1" type="ORF">RHGRI_001658</name>
</gene>
<accession>A0AAV6LM55</accession>
<comment type="caution">
    <text evidence="1">The sequence shown here is derived from an EMBL/GenBank/DDBJ whole genome shotgun (WGS) entry which is preliminary data.</text>
</comment>
<protein>
    <submittedName>
        <fullName evidence="1">Uncharacterized protein</fullName>
    </submittedName>
</protein>
<dbReference type="EMBL" id="JACTNZ010000001">
    <property type="protein sequence ID" value="KAG5565805.1"/>
    <property type="molecule type" value="Genomic_DNA"/>
</dbReference>
<dbReference type="Proteomes" id="UP000823749">
    <property type="component" value="Chromosome 1"/>
</dbReference>
<proteinExistence type="predicted"/>
<dbReference type="AlphaFoldDB" id="A0AAV6LM55"/>
<sequence length="90" mass="9793">MGPAIYRLWSAQQPSASHSWPPLVGESHRLDDPAVEQMGLPPLSRLSTHRVSRLLSDGDHRQRPSTVVLPVMIAKAEGIDLGFKSGRVGS</sequence>